<protein>
    <submittedName>
        <fullName evidence="1">Uncharacterized protein</fullName>
    </submittedName>
</protein>
<reference evidence="1 2" key="1">
    <citation type="submission" date="2019-05" db="EMBL/GenBank/DDBJ databases">
        <title>Mikania micrantha, genome provides insights into the molecular mechanism of rapid growth.</title>
        <authorList>
            <person name="Liu B."/>
        </authorList>
    </citation>
    <scope>NUCLEOTIDE SEQUENCE [LARGE SCALE GENOMIC DNA]</scope>
    <source>
        <strain evidence="1">NLD-2019</strain>
        <tissue evidence="1">Leaf</tissue>
    </source>
</reference>
<accession>A0A5N6MQ73</accession>
<dbReference type="Proteomes" id="UP000326396">
    <property type="component" value="Linkage Group LG5"/>
</dbReference>
<organism evidence="1 2">
    <name type="scientific">Mikania micrantha</name>
    <name type="common">bitter vine</name>
    <dbReference type="NCBI Taxonomy" id="192012"/>
    <lineage>
        <taxon>Eukaryota</taxon>
        <taxon>Viridiplantae</taxon>
        <taxon>Streptophyta</taxon>
        <taxon>Embryophyta</taxon>
        <taxon>Tracheophyta</taxon>
        <taxon>Spermatophyta</taxon>
        <taxon>Magnoliopsida</taxon>
        <taxon>eudicotyledons</taxon>
        <taxon>Gunneridae</taxon>
        <taxon>Pentapetalae</taxon>
        <taxon>asterids</taxon>
        <taxon>campanulids</taxon>
        <taxon>Asterales</taxon>
        <taxon>Asteraceae</taxon>
        <taxon>Asteroideae</taxon>
        <taxon>Heliantheae alliance</taxon>
        <taxon>Eupatorieae</taxon>
        <taxon>Mikania</taxon>
    </lineage>
</organism>
<name>A0A5N6MQ73_9ASTR</name>
<dbReference type="EMBL" id="SZYD01000015">
    <property type="protein sequence ID" value="KAD3642323.1"/>
    <property type="molecule type" value="Genomic_DNA"/>
</dbReference>
<proteinExistence type="predicted"/>
<evidence type="ECO:0000313" key="2">
    <source>
        <dbReference type="Proteomes" id="UP000326396"/>
    </source>
</evidence>
<dbReference type="AlphaFoldDB" id="A0A5N6MQ73"/>
<evidence type="ECO:0000313" key="1">
    <source>
        <dbReference type="EMBL" id="KAD3642323.1"/>
    </source>
</evidence>
<sequence>MRHEKGKIVFTKNKSRARLKTRMGLGMWSTDEVEIRIWAKEILNAKESWCTLAAMRTAGGNGKDDYDKSKYEANKEEEDCDEIVPVKKKNN</sequence>
<gene>
    <name evidence="1" type="ORF">E3N88_31547</name>
</gene>
<comment type="caution">
    <text evidence="1">The sequence shown here is derived from an EMBL/GenBank/DDBJ whole genome shotgun (WGS) entry which is preliminary data.</text>
</comment>
<keyword evidence="2" id="KW-1185">Reference proteome</keyword>